<dbReference type="EMBL" id="CM000833">
    <property type="protein sequence ID" value="EET05664.1"/>
    <property type="molecule type" value="Genomic_DNA"/>
</dbReference>
<dbReference type="AlphaFoldDB" id="A0A0E1VZP4"/>
<proteinExistence type="predicted"/>
<gene>
    <name evidence="1" type="ORF">BURPS1710A_A0476</name>
</gene>
<organism evidence="1">
    <name type="scientific">Burkholderia pseudomallei 1710a</name>
    <dbReference type="NCBI Taxonomy" id="320371"/>
    <lineage>
        <taxon>Bacteria</taxon>
        <taxon>Pseudomonadati</taxon>
        <taxon>Pseudomonadota</taxon>
        <taxon>Betaproteobacteria</taxon>
        <taxon>Burkholderiales</taxon>
        <taxon>Burkholderiaceae</taxon>
        <taxon>Burkholderia</taxon>
        <taxon>pseudomallei group</taxon>
    </lineage>
</organism>
<sequence length="159" mass="18218">MSDFIKIAKVAAQIDWQWDGEWWVREASRLGFKHEKSSASLEVHADPDGNAWRARVKEGKILFIEITFEKFVDVESLSVSEYEDKVDEFFARFEAAVAELTPVLGKPVFSDGAAAKGFPDDQEANWLALWHVKNARLMLEQKHESREFPFRLCFVIAPA</sequence>
<protein>
    <submittedName>
        <fullName evidence="1">Uncharacterized protein</fullName>
    </submittedName>
</protein>
<dbReference type="HOGENOM" id="CLU_1657503_0_0_4"/>
<name>A0A0E1VZP4_BURPE</name>
<dbReference type="RefSeq" id="WP_004528211.1">
    <property type="nucleotide sequence ID" value="NZ_CM000833.1"/>
</dbReference>
<dbReference type="Proteomes" id="UP000001812">
    <property type="component" value="Chromosome II"/>
</dbReference>
<accession>A0A0E1VZP4</accession>
<reference evidence="1" key="1">
    <citation type="submission" date="2009-05" db="EMBL/GenBank/DDBJ databases">
        <authorList>
            <person name="Harkins D.M."/>
            <person name="DeShazer D."/>
            <person name="Woods D.E."/>
            <person name="Brinkac L.M."/>
            <person name="Brown K.A."/>
            <person name="Hung G.C."/>
            <person name="Tuanyok A."/>
            <person name="Zhang B."/>
            <person name="Nierman W.C."/>
        </authorList>
    </citation>
    <scope>NUCLEOTIDE SEQUENCE [LARGE SCALE GENOMIC DNA]</scope>
    <source>
        <strain evidence="1">1710a</strain>
    </source>
</reference>
<evidence type="ECO:0000313" key="1">
    <source>
        <dbReference type="EMBL" id="EET05664.1"/>
    </source>
</evidence>